<feature type="domain" description="Amidase" evidence="1">
    <location>
        <begin position="25"/>
        <end position="467"/>
    </location>
</feature>
<accession>A0A401JG09</accession>
<evidence type="ECO:0000259" key="1">
    <source>
        <dbReference type="Pfam" id="PF01425"/>
    </source>
</evidence>
<dbReference type="OrthoDB" id="9811471at2"/>
<dbReference type="PIRSF" id="PIRSF001221">
    <property type="entry name" value="Amidase_fungi"/>
    <property type="match status" value="1"/>
</dbReference>
<dbReference type="Pfam" id="PF01425">
    <property type="entry name" value="Amidase"/>
    <property type="match status" value="1"/>
</dbReference>
<sequence length="491" mass="52463">MEHPIFTTASRLAQAIHSGAISSLDVVEAHLAQIARYNPKLNAIVTLDAERARQQAREADAARARGESWGPLHGVPFTAKDFYETAGLRTTAGFKGLANHIPARDATAVARMRQAGAILLGKTNMPVLGQDVQTNSPLLGIGNNPWDLGRTPGGSTGGGAAAVAAGLTPIELGSDGNGSIRIPAHYCGVYGFKPTEYRVPGTGHITDLPGKPHAFRHLVCFGPIARSVDDLKLVFSVIAGPDGRDFLVPPVPLTPASTKPLLNLRLAWTSDFGGLEVSADTRRLLQQLFADLGERGCKTEERTPPLDFDAAWRIGGALTTAMAVPGVPVPLRWLGAALYPLMFPNQPFHAGMAKGLRMGISGYMKTLTEREIFIAGMEGMFDHCDALICPVAATPAFTHRRAAVTVPGKAIDVDGKKMPYWMATVYHTSIFNLTGHPVVVIPLGLSEEGLPIGVQVVGRRWHDMEILDIAGKLAEMLGPPPVPPGYYQEPK</sequence>
<evidence type="ECO:0000313" key="3">
    <source>
        <dbReference type="Proteomes" id="UP000286806"/>
    </source>
</evidence>
<comment type="caution">
    <text evidence="2">The sequence shown here is derived from an EMBL/GenBank/DDBJ whole genome shotgun (WGS) entry which is preliminary data.</text>
</comment>
<dbReference type="Proteomes" id="UP000286806">
    <property type="component" value="Unassembled WGS sequence"/>
</dbReference>
<dbReference type="Gene3D" id="3.90.1300.10">
    <property type="entry name" value="Amidase signature (AS) domain"/>
    <property type="match status" value="1"/>
</dbReference>
<dbReference type="InterPro" id="IPR036928">
    <property type="entry name" value="AS_sf"/>
</dbReference>
<dbReference type="EMBL" id="BGOW01000021">
    <property type="protein sequence ID" value="GBL46569.1"/>
    <property type="molecule type" value="Genomic_DNA"/>
</dbReference>
<dbReference type="AlphaFoldDB" id="A0A401JG09"/>
<keyword evidence="2" id="KW-0808">Transferase</keyword>
<dbReference type="PANTHER" id="PTHR43372:SF4">
    <property type="entry name" value="FATTY-ACID AMIDE HYDROLASE 2"/>
    <property type="match status" value="1"/>
</dbReference>
<dbReference type="RefSeq" id="WP_124705358.1">
    <property type="nucleotide sequence ID" value="NZ_BGOW01000021.1"/>
</dbReference>
<proteinExistence type="predicted"/>
<organism evidence="2 3">
    <name type="scientific">Sulfuriferula multivorans</name>
    <dbReference type="NCBI Taxonomy" id="1559896"/>
    <lineage>
        <taxon>Bacteria</taxon>
        <taxon>Pseudomonadati</taxon>
        <taxon>Pseudomonadota</taxon>
        <taxon>Betaproteobacteria</taxon>
        <taxon>Nitrosomonadales</taxon>
        <taxon>Sulfuricellaceae</taxon>
        <taxon>Sulfuriferula</taxon>
    </lineage>
</organism>
<name>A0A401JG09_9PROT</name>
<gene>
    <name evidence="2" type="ORF">SFMTTN_2384</name>
</gene>
<keyword evidence="3" id="KW-1185">Reference proteome</keyword>
<dbReference type="PANTHER" id="PTHR43372">
    <property type="entry name" value="FATTY-ACID AMIDE HYDROLASE"/>
    <property type="match status" value="1"/>
</dbReference>
<evidence type="ECO:0000313" key="2">
    <source>
        <dbReference type="EMBL" id="GBL46569.1"/>
    </source>
</evidence>
<dbReference type="SUPFAM" id="SSF75304">
    <property type="entry name" value="Amidase signature (AS) enzymes"/>
    <property type="match status" value="1"/>
</dbReference>
<protein>
    <submittedName>
        <fullName evidence="2">Aspartyl-tRNA(Asn) amidotransferase subunit A</fullName>
    </submittedName>
</protein>
<reference evidence="2 3" key="1">
    <citation type="journal article" date="2019" name="Front. Microbiol.">
        <title>Genomes of Neutrophilic Sulfur-Oxidizing Chemolithoautotrophs Representing 9 Proteobacterial Species From 8 Genera.</title>
        <authorList>
            <person name="Watanabe T."/>
            <person name="Kojima H."/>
            <person name="Umezawa K."/>
            <person name="Hori C."/>
            <person name="Takasuka T.E."/>
            <person name="Kato Y."/>
            <person name="Fukui M."/>
        </authorList>
    </citation>
    <scope>NUCLEOTIDE SEQUENCE [LARGE SCALE GENOMIC DNA]</scope>
    <source>
        <strain evidence="2 3">TTN</strain>
    </source>
</reference>
<dbReference type="InterPro" id="IPR052739">
    <property type="entry name" value="FAAH2"/>
</dbReference>
<dbReference type="GO" id="GO:0016740">
    <property type="term" value="F:transferase activity"/>
    <property type="evidence" value="ECO:0007669"/>
    <property type="project" value="UniProtKB-KW"/>
</dbReference>
<dbReference type="InterPro" id="IPR023631">
    <property type="entry name" value="Amidase_dom"/>
</dbReference>
<dbReference type="GO" id="GO:0012505">
    <property type="term" value="C:endomembrane system"/>
    <property type="evidence" value="ECO:0007669"/>
    <property type="project" value="TreeGrafter"/>
</dbReference>